<comment type="function">
    <text evidence="7">This is one of the proteins that bind and probably mediate the attachment of the 5S RNA into the large ribosomal subunit, where it forms part of the central protuberance.</text>
</comment>
<dbReference type="PANTHER" id="PTHR12899">
    <property type="entry name" value="39S RIBOSOMAL PROTEIN L18, MITOCHONDRIAL"/>
    <property type="match status" value="1"/>
</dbReference>
<dbReference type="HOGENOM" id="CLU_098841_0_1_11"/>
<sequence>MAKAQKTASKAGGKKGAPIRSKKKKVAVEVVGVIGVGRPTERRRLRASRHDRIRKRIEGSPSQPRLAVHRSARHIHVQLIDDKAGVTLAAASSVEADVQAVDGDKKAKAAKVGELIAQRAKAAGVDAVVFDRGGHVYHGRVAALADAARAGGLEF</sequence>
<comment type="similarity">
    <text evidence="1 7">Belongs to the universal ribosomal protein uL18 family.</text>
</comment>
<dbReference type="KEGG" id="srt:Srot_2894"/>
<dbReference type="FunFam" id="3.30.420.100:FF:000001">
    <property type="entry name" value="50S ribosomal protein L18"/>
    <property type="match status" value="1"/>
</dbReference>
<evidence type="ECO:0000256" key="1">
    <source>
        <dbReference type="ARBA" id="ARBA00007116"/>
    </source>
</evidence>
<evidence type="ECO:0000313" key="10">
    <source>
        <dbReference type="Proteomes" id="UP000002247"/>
    </source>
</evidence>
<dbReference type="AlphaFoldDB" id="D6ZDR8"/>
<evidence type="ECO:0000256" key="7">
    <source>
        <dbReference type="HAMAP-Rule" id="MF_01337"/>
    </source>
</evidence>
<dbReference type="InterPro" id="IPR004389">
    <property type="entry name" value="Ribosomal_uL18_bac-type"/>
</dbReference>
<evidence type="ECO:0000256" key="8">
    <source>
        <dbReference type="SAM" id="MobiDB-lite"/>
    </source>
</evidence>
<dbReference type="eggNOG" id="COG0256">
    <property type="taxonomic scope" value="Bacteria"/>
</dbReference>
<dbReference type="CDD" id="cd00432">
    <property type="entry name" value="Ribosomal_L18_L5e"/>
    <property type="match status" value="1"/>
</dbReference>
<keyword evidence="4 7" id="KW-0689">Ribosomal protein</keyword>
<reference evidence="9 10" key="1">
    <citation type="journal article" date="2010" name="Stand. Genomic Sci.">
        <title>Complete genome sequence of Segniliparus rotundus type strain (CDC 1076).</title>
        <authorList>
            <person name="Sikorski J."/>
            <person name="Lapidus A."/>
            <person name="Copeland A."/>
            <person name="Misra M."/>
            <person name="Glavina Del Rio T."/>
            <person name="Nolan M."/>
            <person name="Lucas S."/>
            <person name="Chen F."/>
            <person name="Tice H."/>
            <person name="Cheng J.F."/>
            <person name="Jando M."/>
            <person name="Schneider S."/>
            <person name="Bruce D."/>
            <person name="Goodwin L."/>
            <person name="Pitluck S."/>
            <person name="Liolios K."/>
            <person name="Mikhailova N."/>
            <person name="Pati A."/>
            <person name="Ivanova N."/>
            <person name="Mavromatis K."/>
            <person name="Chen A."/>
            <person name="Palaniappan K."/>
            <person name="Chertkov O."/>
            <person name="Land M."/>
            <person name="Hauser L."/>
            <person name="Chang Y.J."/>
            <person name="Jeffries C.D."/>
            <person name="Brettin T."/>
            <person name="Detter J.C."/>
            <person name="Han C."/>
            <person name="Rohde M."/>
            <person name="Goker M."/>
            <person name="Bristow J."/>
            <person name="Eisen J.A."/>
            <person name="Markowitz V."/>
            <person name="Hugenholtz P."/>
            <person name="Kyrpides N.C."/>
            <person name="Klenk H.P."/>
        </authorList>
    </citation>
    <scope>NUCLEOTIDE SEQUENCE [LARGE SCALE GENOMIC DNA]</scope>
    <source>
        <strain evidence="10">ATCC BAA-972 / CDC 1076 / CIP 108378 / DSM 44985 / JCM 13578</strain>
    </source>
</reference>
<dbReference type="GO" id="GO:0022625">
    <property type="term" value="C:cytosolic large ribosomal subunit"/>
    <property type="evidence" value="ECO:0007669"/>
    <property type="project" value="TreeGrafter"/>
</dbReference>
<proteinExistence type="inferred from homology"/>
<keyword evidence="3 7" id="KW-0694">RNA-binding</keyword>
<keyword evidence="2 7" id="KW-0699">rRNA-binding</keyword>
<dbReference type="STRING" id="640132.Srot_2894"/>
<dbReference type="GO" id="GO:0003735">
    <property type="term" value="F:structural constituent of ribosome"/>
    <property type="evidence" value="ECO:0007669"/>
    <property type="project" value="InterPro"/>
</dbReference>
<accession>D6ZDR8</accession>
<dbReference type="RefSeq" id="WP_013139774.1">
    <property type="nucleotide sequence ID" value="NC_014168.1"/>
</dbReference>
<feature type="region of interest" description="Disordered" evidence="8">
    <location>
        <begin position="1"/>
        <end position="24"/>
    </location>
</feature>
<dbReference type="GO" id="GO:0006412">
    <property type="term" value="P:translation"/>
    <property type="evidence" value="ECO:0007669"/>
    <property type="project" value="UniProtKB-UniRule"/>
</dbReference>
<evidence type="ECO:0000256" key="5">
    <source>
        <dbReference type="ARBA" id="ARBA00023274"/>
    </source>
</evidence>
<dbReference type="InterPro" id="IPR005484">
    <property type="entry name" value="Ribosomal_uL18_bac/plant/anim"/>
</dbReference>
<evidence type="ECO:0000256" key="4">
    <source>
        <dbReference type="ARBA" id="ARBA00022980"/>
    </source>
</evidence>
<protein>
    <recommendedName>
        <fullName evidence="6 7">Large ribosomal subunit protein uL18</fullName>
    </recommendedName>
</protein>
<gene>
    <name evidence="7" type="primary">rplR</name>
    <name evidence="9" type="ordered locus">Srot_2894</name>
</gene>
<dbReference type="Pfam" id="PF00861">
    <property type="entry name" value="Ribosomal_L18p"/>
    <property type="match status" value="1"/>
</dbReference>
<keyword evidence="5 7" id="KW-0687">Ribonucleoprotein</keyword>
<dbReference type="Proteomes" id="UP000002247">
    <property type="component" value="Chromosome"/>
</dbReference>
<feature type="compositionally biased region" description="Low complexity" evidence="8">
    <location>
        <begin position="1"/>
        <end position="11"/>
    </location>
</feature>
<keyword evidence="10" id="KW-1185">Reference proteome</keyword>
<evidence type="ECO:0000256" key="2">
    <source>
        <dbReference type="ARBA" id="ARBA00022730"/>
    </source>
</evidence>
<dbReference type="Gene3D" id="3.30.420.100">
    <property type="match status" value="1"/>
</dbReference>
<evidence type="ECO:0000256" key="6">
    <source>
        <dbReference type="ARBA" id="ARBA00035197"/>
    </source>
</evidence>
<evidence type="ECO:0000313" key="9">
    <source>
        <dbReference type="EMBL" id="ADG99325.1"/>
    </source>
</evidence>
<dbReference type="HAMAP" id="MF_01337_B">
    <property type="entry name" value="Ribosomal_uL18_B"/>
    <property type="match status" value="1"/>
</dbReference>
<dbReference type="OrthoDB" id="9810939at2"/>
<dbReference type="EMBL" id="CP001958">
    <property type="protein sequence ID" value="ADG99325.1"/>
    <property type="molecule type" value="Genomic_DNA"/>
</dbReference>
<comment type="subunit">
    <text evidence="7">Part of the 50S ribosomal subunit; part of the 5S rRNA/L5/L18/L25 subcomplex. Contacts the 5S and 23S rRNAs.</text>
</comment>
<dbReference type="PANTHER" id="PTHR12899:SF3">
    <property type="entry name" value="LARGE RIBOSOMAL SUBUNIT PROTEIN UL18M"/>
    <property type="match status" value="1"/>
</dbReference>
<dbReference type="NCBIfam" id="TIGR00060">
    <property type="entry name" value="L18_bact"/>
    <property type="match status" value="1"/>
</dbReference>
<dbReference type="SUPFAM" id="SSF53137">
    <property type="entry name" value="Translational machinery components"/>
    <property type="match status" value="1"/>
</dbReference>
<evidence type="ECO:0000256" key="3">
    <source>
        <dbReference type="ARBA" id="ARBA00022884"/>
    </source>
</evidence>
<name>D6ZDR8_SEGRD</name>
<dbReference type="InterPro" id="IPR057268">
    <property type="entry name" value="Ribosomal_L18"/>
</dbReference>
<dbReference type="GO" id="GO:0008097">
    <property type="term" value="F:5S rRNA binding"/>
    <property type="evidence" value="ECO:0007669"/>
    <property type="project" value="TreeGrafter"/>
</dbReference>
<organism evidence="9 10">
    <name type="scientific">Segniliparus rotundus (strain ATCC BAA-972 / CDC 1076 / CIP 108378 / DSM 44985 / JCM 13578)</name>
    <dbReference type="NCBI Taxonomy" id="640132"/>
    <lineage>
        <taxon>Bacteria</taxon>
        <taxon>Bacillati</taxon>
        <taxon>Actinomycetota</taxon>
        <taxon>Actinomycetes</taxon>
        <taxon>Mycobacteriales</taxon>
        <taxon>Segniliparaceae</taxon>
        <taxon>Segniliparus</taxon>
    </lineage>
</organism>